<keyword evidence="11" id="KW-1185">Reference proteome</keyword>
<feature type="compositionally biased region" description="Low complexity" evidence="8">
    <location>
        <begin position="634"/>
        <end position="669"/>
    </location>
</feature>
<dbReference type="AlphaFoldDB" id="A0ABD3MT64"/>
<feature type="region of interest" description="Disordered" evidence="8">
    <location>
        <begin position="76"/>
        <end position="97"/>
    </location>
</feature>
<feature type="region of interest" description="Disordered" evidence="8">
    <location>
        <begin position="225"/>
        <end position="245"/>
    </location>
</feature>
<evidence type="ECO:0000256" key="1">
    <source>
        <dbReference type="ARBA" id="ARBA00008764"/>
    </source>
</evidence>
<keyword evidence="6" id="KW-0843">Virulence</keyword>
<comment type="caution">
    <text evidence="10">The sequence shown here is derived from an EMBL/GenBank/DDBJ whole genome shotgun (WGS) entry which is preliminary data.</text>
</comment>
<evidence type="ECO:0000256" key="6">
    <source>
        <dbReference type="ARBA" id="ARBA00023026"/>
    </source>
</evidence>
<keyword evidence="3" id="KW-0732">Signal</keyword>
<dbReference type="Pfam" id="PF00089">
    <property type="entry name" value="Trypsin"/>
    <property type="match status" value="1"/>
</dbReference>
<dbReference type="PANTHER" id="PTHR36234:SF5">
    <property type="entry name" value="LYSYL ENDOPEPTIDASE"/>
    <property type="match status" value="1"/>
</dbReference>
<evidence type="ECO:0000256" key="4">
    <source>
        <dbReference type="ARBA" id="ARBA00022801"/>
    </source>
</evidence>
<feature type="domain" description="Peptidase S1" evidence="9">
    <location>
        <begin position="287"/>
        <end position="467"/>
    </location>
</feature>
<organism evidence="10 11">
    <name type="scientific">Discostella pseudostelligera</name>
    <dbReference type="NCBI Taxonomy" id="259834"/>
    <lineage>
        <taxon>Eukaryota</taxon>
        <taxon>Sar</taxon>
        <taxon>Stramenopiles</taxon>
        <taxon>Ochrophyta</taxon>
        <taxon>Bacillariophyta</taxon>
        <taxon>Coscinodiscophyceae</taxon>
        <taxon>Thalassiosirophycidae</taxon>
        <taxon>Stephanodiscales</taxon>
        <taxon>Stephanodiscaceae</taxon>
        <taxon>Discostella</taxon>
    </lineage>
</organism>
<evidence type="ECO:0000256" key="7">
    <source>
        <dbReference type="RuleBase" id="RU004296"/>
    </source>
</evidence>
<feature type="compositionally biased region" description="Polar residues" evidence="8">
    <location>
        <begin position="670"/>
        <end position="681"/>
    </location>
</feature>
<evidence type="ECO:0000256" key="5">
    <source>
        <dbReference type="ARBA" id="ARBA00022825"/>
    </source>
</evidence>
<dbReference type="GO" id="GO:0008236">
    <property type="term" value="F:serine-type peptidase activity"/>
    <property type="evidence" value="ECO:0007669"/>
    <property type="project" value="UniProtKB-KW"/>
</dbReference>
<sequence length="681" mass="71839">MRSHHRRCRLSPILGFLLSIAAIIGVSLQQKNHRRRLLLLPLVSSQFVDEQHCESIIPYWYDSGNVFQPSTTSSSSAAASSSSTTATDSTSSSTSSSVSTIVSYPTAPWIQLNLSTTSLSSNAKLVLVGQYATQEISSASLHSNYNSDGYYSAMFQGDTVSVSLVYDDDTTTTDGTILSSTMLGRLFSSWTSKKPNKPPSKGASSSRVIISSINVGLCGNELDNPTTTDDDFGKTDDDGLSPSEFGVVNTTTTTGEGEIIAADIGIATICGTDDRVPSNDVRQGRMGGCTAWLVNKEVFLRAGHCGVPNAGTRLHFTREATVPPPEDQYALDLLAYRFKNGDGEDWAVGRLLPNSITAKLPGDAQSAKCGTAGCGWYTIGTVPTSTTGNRITITGYGSVSDDDPRDQETHTGDLLTITGTKLKYNADTGGGNSGSPVIHANTGKVIGIHNAGGCTATGGRENVGQRIDVVPALLAHIKRLTSNCTRNADCDDGNFCTGVETCVNGKCVFANPVYTNGCPTPKPTGKPTFKPTATRKPTAKPSTRMPTFRPTTPKPTTATPSTRMPTFRPTTPKPTTATPSTRMPTSKPTTLGQTLNPTTQAPTSKPTTAKPTTSLPSSKPTTANPTSKSTTLQPTFKPTTATPTTRTPTSKPTTAKPTTRTPTAKPTITSKPATDQPTPTM</sequence>
<dbReference type="EMBL" id="JALLBG020000089">
    <property type="protein sequence ID" value="KAL3766046.1"/>
    <property type="molecule type" value="Genomic_DNA"/>
</dbReference>
<keyword evidence="2 7" id="KW-0645">Protease</keyword>
<dbReference type="PANTHER" id="PTHR36234">
    <property type="entry name" value="LYSYL ENDOPEPTIDASE"/>
    <property type="match status" value="1"/>
</dbReference>
<dbReference type="InterPro" id="IPR009003">
    <property type="entry name" value="Peptidase_S1_PA"/>
</dbReference>
<comment type="similarity">
    <text evidence="1 7">Belongs to the peptidase S1B family.</text>
</comment>
<accession>A0ABD3MT64</accession>
<name>A0ABD3MT64_9STRA</name>
<dbReference type="SUPFAM" id="SSF50494">
    <property type="entry name" value="Trypsin-like serine proteases"/>
    <property type="match status" value="1"/>
</dbReference>
<dbReference type="Proteomes" id="UP001530293">
    <property type="component" value="Unassembled WGS sequence"/>
</dbReference>
<feature type="compositionally biased region" description="Low complexity" evidence="8">
    <location>
        <begin position="541"/>
        <end position="582"/>
    </location>
</feature>
<evidence type="ECO:0000256" key="8">
    <source>
        <dbReference type="SAM" id="MobiDB-lite"/>
    </source>
</evidence>
<feature type="region of interest" description="Disordered" evidence="8">
    <location>
        <begin position="517"/>
        <end position="681"/>
    </location>
</feature>
<dbReference type="PRINTS" id="PR00839">
    <property type="entry name" value="V8PROTEASE"/>
</dbReference>
<evidence type="ECO:0000313" key="11">
    <source>
        <dbReference type="Proteomes" id="UP001530293"/>
    </source>
</evidence>
<feature type="compositionally biased region" description="Polar residues" evidence="8">
    <location>
        <begin position="624"/>
        <end position="633"/>
    </location>
</feature>
<feature type="compositionally biased region" description="Low complexity" evidence="8">
    <location>
        <begin position="523"/>
        <end position="534"/>
    </location>
</feature>
<dbReference type="EC" id="3.4.21.-" evidence="7"/>
<evidence type="ECO:0000313" key="10">
    <source>
        <dbReference type="EMBL" id="KAL3766046.1"/>
    </source>
</evidence>
<evidence type="ECO:0000256" key="2">
    <source>
        <dbReference type="ARBA" id="ARBA00022670"/>
    </source>
</evidence>
<dbReference type="InterPro" id="IPR001254">
    <property type="entry name" value="Trypsin_dom"/>
</dbReference>
<dbReference type="Gene3D" id="2.40.10.10">
    <property type="entry name" value="Trypsin-like serine proteases"/>
    <property type="match status" value="1"/>
</dbReference>
<protein>
    <recommendedName>
        <fullName evidence="7">Serine protease</fullName>
        <ecNumber evidence="7">3.4.21.-</ecNumber>
    </recommendedName>
</protein>
<gene>
    <name evidence="10" type="ORF">ACHAWU_002761</name>
</gene>
<feature type="compositionally biased region" description="Low complexity" evidence="8">
    <location>
        <begin position="597"/>
        <end position="623"/>
    </location>
</feature>
<feature type="compositionally biased region" description="Polar residues" evidence="8">
    <location>
        <begin position="583"/>
        <end position="596"/>
    </location>
</feature>
<dbReference type="GO" id="GO:0006508">
    <property type="term" value="P:proteolysis"/>
    <property type="evidence" value="ECO:0007669"/>
    <property type="project" value="UniProtKB-KW"/>
</dbReference>
<proteinExistence type="inferred from homology"/>
<reference evidence="10 11" key="1">
    <citation type="submission" date="2024-10" db="EMBL/GenBank/DDBJ databases">
        <title>Updated reference genomes for cyclostephanoid diatoms.</title>
        <authorList>
            <person name="Roberts W.R."/>
            <person name="Alverson A.J."/>
        </authorList>
    </citation>
    <scope>NUCLEOTIDE SEQUENCE [LARGE SCALE GENOMIC DNA]</scope>
    <source>
        <strain evidence="10 11">AJA232-27</strain>
    </source>
</reference>
<keyword evidence="4 7" id="KW-0378">Hydrolase</keyword>
<dbReference type="InterPro" id="IPR043504">
    <property type="entry name" value="Peptidase_S1_PA_chymotrypsin"/>
</dbReference>
<evidence type="ECO:0000256" key="3">
    <source>
        <dbReference type="ARBA" id="ARBA00022729"/>
    </source>
</evidence>
<evidence type="ECO:0000259" key="9">
    <source>
        <dbReference type="Pfam" id="PF00089"/>
    </source>
</evidence>
<keyword evidence="5 7" id="KW-0720">Serine protease</keyword>
<dbReference type="InterPro" id="IPR008256">
    <property type="entry name" value="Peptidase_S1B"/>
</dbReference>